<evidence type="ECO:0000256" key="1">
    <source>
        <dbReference type="SAM" id="MobiDB-lite"/>
    </source>
</evidence>
<sequence>ASKSDPSVLNHPAIKRFLDSPSRSSSPLNQNSETPSQVQSETESLSQHGEAGERETDSGREDSTPRERRPGRNTGK</sequence>
<accession>A0ABD0RS96</accession>
<feature type="compositionally biased region" description="Basic and acidic residues" evidence="1">
    <location>
        <begin position="50"/>
        <end position="70"/>
    </location>
</feature>
<keyword evidence="3" id="KW-1185">Reference proteome</keyword>
<evidence type="ECO:0000313" key="2">
    <source>
        <dbReference type="EMBL" id="KAL0201413.1"/>
    </source>
</evidence>
<name>A0ABD0RS96_CIRMR</name>
<feature type="compositionally biased region" description="Polar residues" evidence="1">
    <location>
        <begin position="21"/>
        <end position="47"/>
    </location>
</feature>
<protein>
    <submittedName>
        <fullName evidence="2">Uncharacterized protein</fullName>
    </submittedName>
</protein>
<feature type="non-terminal residue" evidence="2">
    <location>
        <position position="76"/>
    </location>
</feature>
<dbReference type="EMBL" id="JAMKFB020000002">
    <property type="protein sequence ID" value="KAL0201413.1"/>
    <property type="molecule type" value="Genomic_DNA"/>
</dbReference>
<organism evidence="2 3">
    <name type="scientific">Cirrhinus mrigala</name>
    <name type="common">Mrigala</name>
    <dbReference type="NCBI Taxonomy" id="683832"/>
    <lineage>
        <taxon>Eukaryota</taxon>
        <taxon>Metazoa</taxon>
        <taxon>Chordata</taxon>
        <taxon>Craniata</taxon>
        <taxon>Vertebrata</taxon>
        <taxon>Euteleostomi</taxon>
        <taxon>Actinopterygii</taxon>
        <taxon>Neopterygii</taxon>
        <taxon>Teleostei</taxon>
        <taxon>Ostariophysi</taxon>
        <taxon>Cypriniformes</taxon>
        <taxon>Cyprinidae</taxon>
        <taxon>Labeoninae</taxon>
        <taxon>Labeonini</taxon>
        <taxon>Cirrhinus</taxon>
    </lineage>
</organism>
<reference evidence="2 3" key="1">
    <citation type="submission" date="2024-05" db="EMBL/GenBank/DDBJ databases">
        <title>Genome sequencing and assembly of Indian major carp, Cirrhinus mrigala (Hamilton, 1822).</title>
        <authorList>
            <person name="Mohindra V."/>
            <person name="Chowdhury L.M."/>
            <person name="Lal K."/>
            <person name="Jena J.K."/>
        </authorList>
    </citation>
    <scope>NUCLEOTIDE SEQUENCE [LARGE SCALE GENOMIC DNA]</scope>
    <source>
        <strain evidence="2">CM1030</strain>
        <tissue evidence="2">Blood</tissue>
    </source>
</reference>
<dbReference type="AlphaFoldDB" id="A0ABD0RS96"/>
<feature type="region of interest" description="Disordered" evidence="1">
    <location>
        <begin position="1"/>
        <end position="76"/>
    </location>
</feature>
<evidence type="ECO:0000313" key="3">
    <source>
        <dbReference type="Proteomes" id="UP001529510"/>
    </source>
</evidence>
<dbReference type="Proteomes" id="UP001529510">
    <property type="component" value="Unassembled WGS sequence"/>
</dbReference>
<feature type="non-terminal residue" evidence="2">
    <location>
        <position position="1"/>
    </location>
</feature>
<comment type="caution">
    <text evidence="2">The sequence shown here is derived from an EMBL/GenBank/DDBJ whole genome shotgun (WGS) entry which is preliminary data.</text>
</comment>
<gene>
    <name evidence="2" type="ORF">M9458_004600</name>
</gene>
<proteinExistence type="predicted"/>